<accession>A0A6L8LJK1</accession>
<dbReference type="SUPFAM" id="SSF51261">
    <property type="entry name" value="Duplicated hybrid motif"/>
    <property type="match status" value="1"/>
</dbReference>
<evidence type="ECO:0000256" key="1">
    <source>
        <dbReference type="SAM" id="MobiDB-lite"/>
    </source>
</evidence>
<dbReference type="CDD" id="cd12797">
    <property type="entry name" value="M23_peptidase"/>
    <property type="match status" value="1"/>
</dbReference>
<dbReference type="Pfam" id="PF01551">
    <property type="entry name" value="Peptidase_M23"/>
    <property type="match status" value="1"/>
</dbReference>
<dbReference type="PROSITE" id="PS51257">
    <property type="entry name" value="PROKAR_LIPOPROTEIN"/>
    <property type="match status" value="1"/>
</dbReference>
<dbReference type="PANTHER" id="PTHR21666:SF270">
    <property type="entry name" value="MUREIN HYDROLASE ACTIVATOR ENVC"/>
    <property type="match status" value="1"/>
</dbReference>
<dbReference type="InterPro" id="IPR016047">
    <property type="entry name" value="M23ase_b-sheet_dom"/>
</dbReference>
<dbReference type="GO" id="GO:0004222">
    <property type="term" value="F:metalloendopeptidase activity"/>
    <property type="evidence" value="ECO:0007669"/>
    <property type="project" value="TreeGrafter"/>
</dbReference>
<evidence type="ECO:0000259" key="2">
    <source>
        <dbReference type="PROSITE" id="PS51782"/>
    </source>
</evidence>
<dbReference type="Gene3D" id="3.10.350.10">
    <property type="entry name" value="LysM domain"/>
    <property type="match status" value="2"/>
</dbReference>
<dbReference type="InterPro" id="IPR018392">
    <property type="entry name" value="LysM"/>
</dbReference>
<dbReference type="Proteomes" id="UP000479043">
    <property type="component" value="Unassembled WGS sequence"/>
</dbReference>
<dbReference type="Gene3D" id="2.70.70.10">
    <property type="entry name" value="Glucose Permease (Domain IIA)"/>
    <property type="match status" value="1"/>
</dbReference>
<feature type="domain" description="LysM" evidence="2">
    <location>
        <begin position="178"/>
        <end position="222"/>
    </location>
</feature>
<feature type="region of interest" description="Disordered" evidence="1">
    <location>
        <begin position="233"/>
        <end position="297"/>
    </location>
</feature>
<dbReference type="InterPro" id="IPR050570">
    <property type="entry name" value="Cell_wall_metabolism_enzyme"/>
</dbReference>
<reference evidence="3 4" key="1">
    <citation type="submission" date="2020-01" db="EMBL/GenBank/DDBJ databases">
        <authorList>
            <person name="Chen S."/>
        </authorList>
    </citation>
    <scope>NUCLEOTIDE SEQUENCE [LARGE SCALE GENOMIC DNA]</scope>
    <source>
        <strain evidence="3 4">GS-10</strain>
    </source>
</reference>
<gene>
    <name evidence="3" type="ORF">GR167_11930</name>
</gene>
<proteinExistence type="predicted"/>
<dbReference type="PANTHER" id="PTHR21666">
    <property type="entry name" value="PEPTIDASE-RELATED"/>
    <property type="match status" value="1"/>
</dbReference>
<dbReference type="CDD" id="cd00118">
    <property type="entry name" value="LysM"/>
    <property type="match status" value="2"/>
</dbReference>
<sequence length="408" mass="43251">MSYPRKSRLIWAVPALALLAGCDRPFDFDMRGHFGDAFHTADAARQATGHRPRPDDRGVLSYPNYQVAVAKRGDTVADVAGRIGMNASELASYNGLSPNDPLRKDEVLALPGRVSESTGGPIQPPSDVDIAALAGSAIDKAEPARVETTALAPVATTAPAAAPAAETKPNAQVGIEPVRHKVVRGETAYTISRLYNVSVRSLAEWNGLGPEFTIREGQYLLIPVPDAENLQKTAKKAPVTAEKTTVPGEGSPTPTPPSASKPLPAEKTIPAAQPAEKPKTPDLGKTQTKKTTSSRMDMPVNGSIIREYKKGKTDGIDISAASGTPVLAATDGTVAAITSDGDKVPIVVLKHADELLTVYANVDGIRVERGDSVKRGQAIAKIRDGQSNYVHFEVRKGFDSIDPMPYLN</sequence>
<dbReference type="SUPFAM" id="SSF54106">
    <property type="entry name" value="LysM domain"/>
    <property type="match status" value="1"/>
</dbReference>
<protein>
    <submittedName>
        <fullName evidence="3">Peptidoglycan DD-metalloendopeptidase family protein</fullName>
    </submittedName>
</protein>
<evidence type="ECO:0000313" key="4">
    <source>
        <dbReference type="Proteomes" id="UP000479043"/>
    </source>
</evidence>
<comment type="caution">
    <text evidence="3">The sequence shown here is derived from an EMBL/GenBank/DDBJ whole genome shotgun (WGS) entry which is preliminary data.</text>
</comment>
<dbReference type="PROSITE" id="PS51782">
    <property type="entry name" value="LYSM"/>
    <property type="match status" value="1"/>
</dbReference>
<name>A0A6L8LJK1_9RHOB</name>
<dbReference type="RefSeq" id="WP_160973746.1">
    <property type="nucleotide sequence ID" value="NZ_WWEN01000004.1"/>
</dbReference>
<feature type="compositionally biased region" description="Polar residues" evidence="1">
    <location>
        <begin position="285"/>
        <end position="295"/>
    </location>
</feature>
<organism evidence="3 4">
    <name type="scientific">Thalassovita mangrovi</name>
    <dbReference type="NCBI Taxonomy" id="2692236"/>
    <lineage>
        <taxon>Bacteria</taxon>
        <taxon>Pseudomonadati</taxon>
        <taxon>Pseudomonadota</taxon>
        <taxon>Alphaproteobacteria</taxon>
        <taxon>Rhodobacterales</taxon>
        <taxon>Roseobacteraceae</taxon>
        <taxon>Thalassovita</taxon>
    </lineage>
</organism>
<evidence type="ECO:0000313" key="3">
    <source>
        <dbReference type="EMBL" id="MYM56015.1"/>
    </source>
</evidence>
<keyword evidence="4" id="KW-1185">Reference proteome</keyword>
<dbReference type="AlphaFoldDB" id="A0A6L8LJK1"/>
<dbReference type="EMBL" id="WWEN01000004">
    <property type="protein sequence ID" value="MYM56015.1"/>
    <property type="molecule type" value="Genomic_DNA"/>
</dbReference>
<dbReference type="SMART" id="SM00257">
    <property type="entry name" value="LysM"/>
    <property type="match status" value="2"/>
</dbReference>
<dbReference type="InterPro" id="IPR036779">
    <property type="entry name" value="LysM_dom_sf"/>
</dbReference>
<dbReference type="Pfam" id="PF01476">
    <property type="entry name" value="LysM"/>
    <property type="match status" value="2"/>
</dbReference>
<dbReference type="InterPro" id="IPR011055">
    <property type="entry name" value="Dup_hybrid_motif"/>
</dbReference>